<evidence type="ECO:0000313" key="4">
    <source>
        <dbReference type="Proteomes" id="UP000268192"/>
    </source>
</evidence>
<evidence type="ECO:0000259" key="1">
    <source>
        <dbReference type="Pfam" id="PF12727"/>
    </source>
</evidence>
<dbReference type="PANTHER" id="PTHR38431:SF1">
    <property type="entry name" value="BLL2305 PROTEIN"/>
    <property type="match status" value="1"/>
</dbReference>
<dbReference type="InterPro" id="IPR009061">
    <property type="entry name" value="DNA-bd_dom_put_sf"/>
</dbReference>
<dbReference type="OrthoDB" id="9805928at2"/>
<dbReference type="InterPro" id="IPR024370">
    <property type="entry name" value="PBP_domain"/>
</dbReference>
<dbReference type="SUPFAM" id="SSF46955">
    <property type="entry name" value="Putative DNA-binding domain"/>
    <property type="match status" value="1"/>
</dbReference>
<dbReference type="AlphaFoldDB" id="A0A3S9B3R4"/>
<proteinExistence type="predicted"/>
<dbReference type="GO" id="GO:0003677">
    <property type="term" value="F:DNA binding"/>
    <property type="evidence" value="ECO:0007669"/>
    <property type="project" value="InterPro"/>
</dbReference>
<dbReference type="InterPro" id="IPR010093">
    <property type="entry name" value="SinI_DNA-bd"/>
</dbReference>
<dbReference type="NCBIfam" id="TIGR01764">
    <property type="entry name" value="excise"/>
    <property type="match status" value="1"/>
</dbReference>
<dbReference type="Pfam" id="PF12727">
    <property type="entry name" value="PBP_like"/>
    <property type="match status" value="1"/>
</dbReference>
<sequence>MHDFLTVKEVADLLRIKERKLYDLTSEGVLPVTKVTGKLIFPRDALMAWLRKNTDYGAELSALRDHPAVVAGSHDPLLDWALRASGSELATYYDGSADGLKRMNAGQAVAAGIHFHRTPEQEAGSNANERRISLDMHHEPVVLVEWAKRSQGLIIKPEHEAAIRSIADIAGRRVVFRQEGAGSQDLFQLLLAEAGFSPGQFTLLPDVARNQTDLAQSVAQGDADLGFGIAAVARQHKLAFVPITEERFDLLAWRRDFCGPSLQKLFAFTRTSQFQERAEQLSGYDVSQTGTIHYNGP</sequence>
<evidence type="ECO:0000259" key="2">
    <source>
        <dbReference type="Pfam" id="PF12728"/>
    </source>
</evidence>
<gene>
    <name evidence="3" type="ORF">D5400_10170</name>
</gene>
<dbReference type="PANTHER" id="PTHR38431">
    <property type="entry name" value="BLL2305 PROTEIN"/>
    <property type="match status" value="1"/>
</dbReference>
<dbReference type="Pfam" id="PF12728">
    <property type="entry name" value="HTH_17"/>
    <property type="match status" value="1"/>
</dbReference>
<keyword evidence="4" id="KW-1185">Reference proteome</keyword>
<dbReference type="InterPro" id="IPR041657">
    <property type="entry name" value="HTH_17"/>
</dbReference>
<dbReference type="EMBL" id="CP032509">
    <property type="protein sequence ID" value="AZN71590.1"/>
    <property type="molecule type" value="Genomic_DNA"/>
</dbReference>
<reference evidence="3 4" key="1">
    <citation type="submission" date="2018-09" db="EMBL/GenBank/DDBJ databases">
        <title>Marinorhizobium profundi gen. nov., sp. nov., isolated from a deep-sea sediment sample from the New Britain Trench and proposal of Marinorhizobiaceae fam. nov. in the order Rhizobiales of the class Alphaproteobacteria.</title>
        <authorList>
            <person name="Cao J."/>
        </authorList>
    </citation>
    <scope>NUCLEOTIDE SEQUENCE [LARGE SCALE GENOMIC DNA]</scope>
    <source>
        <strain evidence="3 4">WS11</strain>
    </source>
</reference>
<feature type="domain" description="PBP" evidence="1">
    <location>
        <begin position="84"/>
        <end position="268"/>
    </location>
</feature>
<organism evidence="3 4">
    <name type="scientific">Georhizobium profundi</name>
    <dbReference type="NCBI Taxonomy" id="2341112"/>
    <lineage>
        <taxon>Bacteria</taxon>
        <taxon>Pseudomonadati</taxon>
        <taxon>Pseudomonadota</taxon>
        <taxon>Alphaproteobacteria</taxon>
        <taxon>Hyphomicrobiales</taxon>
        <taxon>Rhizobiaceae</taxon>
        <taxon>Georhizobium</taxon>
    </lineage>
</organism>
<dbReference type="Proteomes" id="UP000268192">
    <property type="component" value="Chromosome"/>
</dbReference>
<protein>
    <submittedName>
        <fullName evidence="3">Helix-turn-helix domain-containing protein</fullName>
    </submittedName>
</protein>
<dbReference type="Gene3D" id="3.40.190.10">
    <property type="entry name" value="Periplasmic binding protein-like II"/>
    <property type="match status" value="1"/>
</dbReference>
<dbReference type="SUPFAM" id="SSF53850">
    <property type="entry name" value="Periplasmic binding protein-like II"/>
    <property type="match status" value="1"/>
</dbReference>
<accession>A0A3S9B3R4</accession>
<evidence type="ECO:0000313" key="3">
    <source>
        <dbReference type="EMBL" id="AZN71590.1"/>
    </source>
</evidence>
<dbReference type="KEGG" id="abaw:D5400_10170"/>
<name>A0A3S9B3R4_9HYPH</name>
<feature type="domain" description="Helix-turn-helix" evidence="2">
    <location>
        <begin position="4"/>
        <end position="53"/>
    </location>
</feature>